<evidence type="ECO:0000256" key="2">
    <source>
        <dbReference type="SAM" id="Phobius"/>
    </source>
</evidence>
<dbReference type="Gene3D" id="3.10.28.10">
    <property type="entry name" value="Homing endonucleases"/>
    <property type="match status" value="1"/>
</dbReference>
<keyword evidence="2" id="KW-1133">Transmembrane helix</keyword>
<keyword evidence="2" id="KW-0472">Membrane</keyword>
<keyword evidence="2" id="KW-0812">Transmembrane</keyword>
<dbReference type="PANTHER" id="PTHR36181">
    <property type="entry name" value="INTRON-ENCODED ENDONUCLEASE AI3-RELATED"/>
    <property type="match status" value="1"/>
</dbReference>
<dbReference type="Proteomes" id="UP000281261">
    <property type="component" value="Unassembled WGS sequence"/>
</dbReference>
<dbReference type="Pfam" id="PF00961">
    <property type="entry name" value="LAGLIDADG_1"/>
    <property type="match status" value="1"/>
</dbReference>
<feature type="region of interest" description="Disordered" evidence="1">
    <location>
        <begin position="151"/>
        <end position="182"/>
    </location>
</feature>
<organism evidence="4 5">
    <name type="scientific">candidate division Kazan bacterium</name>
    <dbReference type="NCBI Taxonomy" id="2202143"/>
    <lineage>
        <taxon>Bacteria</taxon>
        <taxon>Bacteria division Kazan-3B-28</taxon>
    </lineage>
</organism>
<gene>
    <name evidence="4" type="ORF">DRH29_01665</name>
</gene>
<feature type="transmembrane region" description="Helical" evidence="2">
    <location>
        <begin position="25"/>
        <end position="43"/>
    </location>
</feature>
<dbReference type="AlphaFoldDB" id="A0A420ZDB7"/>
<dbReference type="SUPFAM" id="SSF55608">
    <property type="entry name" value="Homing endonucleases"/>
    <property type="match status" value="1"/>
</dbReference>
<name>A0A420ZDB7_UNCK3</name>
<dbReference type="InterPro" id="IPR027434">
    <property type="entry name" value="Homing_endonucl"/>
</dbReference>
<dbReference type="GO" id="GO:0004519">
    <property type="term" value="F:endonuclease activity"/>
    <property type="evidence" value="ECO:0007669"/>
    <property type="project" value="InterPro"/>
</dbReference>
<proteinExistence type="predicted"/>
<comment type="caution">
    <text evidence="4">The sequence shown here is derived from an EMBL/GenBank/DDBJ whole genome shotgun (WGS) entry which is preliminary data.</text>
</comment>
<feature type="compositionally biased region" description="Polar residues" evidence="1">
    <location>
        <begin position="168"/>
        <end position="182"/>
    </location>
</feature>
<evidence type="ECO:0000313" key="4">
    <source>
        <dbReference type="EMBL" id="RLC37555.1"/>
    </source>
</evidence>
<dbReference type="InterPro" id="IPR051289">
    <property type="entry name" value="LAGLIDADG_Endonuclease"/>
</dbReference>
<reference evidence="4 5" key="1">
    <citation type="submission" date="2018-06" db="EMBL/GenBank/DDBJ databases">
        <title>Extensive metabolic versatility and redundancy in microbially diverse, dynamic hydrothermal sediments.</title>
        <authorList>
            <person name="Dombrowski N."/>
            <person name="Teske A."/>
            <person name="Baker B.J."/>
        </authorList>
    </citation>
    <scope>NUCLEOTIDE SEQUENCE [LARGE SCALE GENOMIC DNA]</scope>
    <source>
        <strain evidence="4">B79_G16</strain>
    </source>
</reference>
<feature type="domain" description="Homing endonuclease LAGLIDADG" evidence="3">
    <location>
        <begin position="29"/>
        <end position="126"/>
    </location>
</feature>
<sequence>MVSDNVSGADNQQERLDVNSISDDIGYFLSGFALGEGSFMIICRRRSDYRRGWRISAAFNVSQRDREPLELFKNTLRCGTMRKAGNDAWYFEVNSLPEICSCVIPFFDKFPLVGQKAQEFERFKQVANLLAKPQLDDNDYLLALSLRHQMNSGGKRKNSTARILRDYTPNSDTRQISTSEMI</sequence>
<dbReference type="EMBL" id="QMNG01000003">
    <property type="protein sequence ID" value="RLC37555.1"/>
    <property type="molecule type" value="Genomic_DNA"/>
</dbReference>
<evidence type="ECO:0000313" key="5">
    <source>
        <dbReference type="Proteomes" id="UP000281261"/>
    </source>
</evidence>
<dbReference type="InterPro" id="IPR004860">
    <property type="entry name" value="LAGLIDADG_dom"/>
</dbReference>
<evidence type="ECO:0000259" key="3">
    <source>
        <dbReference type="Pfam" id="PF00961"/>
    </source>
</evidence>
<protein>
    <recommendedName>
        <fullName evidence="3">Homing endonuclease LAGLIDADG domain-containing protein</fullName>
    </recommendedName>
</protein>
<accession>A0A420ZDB7</accession>
<dbReference type="PANTHER" id="PTHR36181:SF4">
    <property type="entry name" value="LAGLIDADG ENDONUCLEASE"/>
    <property type="match status" value="1"/>
</dbReference>
<evidence type="ECO:0000256" key="1">
    <source>
        <dbReference type="SAM" id="MobiDB-lite"/>
    </source>
</evidence>